<dbReference type="InterPro" id="IPR000237">
    <property type="entry name" value="GRIP_dom"/>
</dbReference>
<feature type="domain" description="GRIP" evidence="3">
    <location>
        <begin position="607"/>
        <end position="655"/>
    </location>
</feature>
<feature type="region of interest" description="Disordered" evidence="2">
    <location>
        <begin position="89"/>
        <end position="158"/>
    </location>
</feature>
<dbReference type="PROSITE" id="PS50913">
    <property type="entry name" value="GRIP"/>
    <property type="match status" value="1"/>
</dbReference>
<keyword evidence="1" id="KW-0175">Coiled coil</keyword>
<accession>A0A8W7Q418</accession>
<feature type="compositionally biased region" description="Polar residues" evidence="2">
    <location>
        <begin position="109"/>
        <end position="119"/>
    </location>
</feature>
<dbReference type="AlphaFoldDB" id="A0A8W7Q418"/>
<organism evidence="4">
    <name type="scientific">Anopheles coluzzii</name>
    <name type="common">African malaria mosquito</name>
    <dbReference type="NCBI Taxonomy" id="1518534"/>
    <lineage>
        <taxon>Eukaryota</taxon>
        <taxon>Metazoa</taxon>
        <taxon>Ecdysozoa</taxon>
        <taxon>Arthropoda</taxon>
        <taxon>Hexapoda</taxon>
        <taxon>Insecta</taxon>
        <taxon>Pterygota</taxon>
        <taxon>Neoptera</taxon>
        <taxon>Endopterygota</taxon>
        <taxon>Diptera</taxon>
        <taxon>Nematocera</taxon>
        <taxon>Culicoidea</taxon>
        <taxon>Culicidae</taxon>
        <taxon>Anophelinae</taxon>
        <taxon>Anopheles</taxon>
    </lineage>
</organism>
<protein>
    <recommendedName>
        <fullName evidence="3">GRIP domain-containing protein</fullName>
    </recommendedName>
</protein>
<feature type="region of interest" description="Disordered" evidence="2">
    <location>
        <begin position="1"/>
        <end position="23"/>
    </location>
</feature>
<evidence type="ECO:0000313" key="4">
    <source>
        <dbReference type="EnsemblMetazoa" id="ACOM042480-PA.2"/>
    </source>
</evidence>
<name>A0A8W7Q418_ANOCL</name>
<feature type="coiled-coil region" evidence="1">
    <location>
        <begin position="430"/>
        <end position="514"/>
    </location>
</feature>
<reference evidence="4" key="1">
    <citation type="submission" date="2022-08" db="UniProtKB">
        <authorList>
            <consortium name="EnsemblMetazoa"/>
        </authorList>
    </citation>
    <scope>IDENTIFICATION</scope>
</reference>
<proteinExistence type="predicted"/>
<dbReference type="VEuPathDB" id="VectorBase:ACON2_033230"/>
<feature type="compositionally biased region" description="Polar residues" evidence="2">
    <location>
        <begin position="1"/>
        <end position="10"/>
    </location>
</feature>
<evidence type="ECO:0000259" key="3">
    <source>
        <dbReference type="PROSITE" id="PS50913"/>
    </source>
</evidence>
<evidence type="ECO:0000256" key="2">
    <source>
        <dbReference type="SAM" id="MobiDB-lite"/>
    </source>
</evidence>
<feature type="compositionally biased region" description="Low complexity" evidence="2">
    <location>
        <begin position="203"/>
        <end position="219"/>
    </location>
</feature>
<evidence type="ECO:0000256" key="1">
    <source>
        <dbReference type="SAM" id="Coils"/>
    </source>
</evidence>
<sequence>MSSKPVTPVSQRRAYPGENENTRIPQPFCRSFSLRMRTSRSFHDYQHYRSECCDCDCGASQQQQLGSHPSNLVMQGSGVKTKNTATTVLHGGSKSISHGLHQQQQQQQRSPTMATSNPATDVADEVDSFAVSSSTGKDGPVPNGVIPHGGHSDGGHTQHTNCIISSGLCKSKGTCQQLKQQQPSISCQQKQHERGMSLNLINSGHSSSSSQRTPRTPQTPGGGSGLGLLRAGGGGAVGSGLSPKTPPVSPESPINSYLDDDLDSLHSYSSVASGMSCDHPYVARNGTTFSGRKMKYVVHCSSHAGQTGGDYLTPTQRAQRQIRRLKELLSQARCDLEQRDSEILRLTKEVVELRLFKASLSHHHHMQAGIHQVQFIDKLSTSEMQSSFADSGHFEDITTSSIHSKDSYVHTQDRACGSDEEMDAERKRLVALYEERIEELIKQHQSEEQQLRTSNNDRFEVLLQKLAESNTRYCDLVPDYEQAKERIRELEKQLEKLQTQLQEQEDKANKMYLHMYTKGQEAERQEQADRVSDMAHASPSRVSIPELMQQLQVTQDELENIRDTNYQQESGGTQVLLSAKEAISLWLLGARKTMYKRLIDAQQTKNKVDPEVTLQFLKSAIYYFLTDKENSQGHLNAIESILGFSDVERSNIDKARAYK</sequence>
<feature type="compositionally biased region" description="Gly residues" evidence="2">
    <location>
        <begin position="220"/>
        <end position="238"/>
    </location>
</feature>
<feature type="coiled-coil region" evidence="1">
    <location>
        <begin position="315"/>
        <end position="342"/>
    </location>
</feature>
<dbReference type="Proteomes" id="UP000075882">
    <property type="component" value="Unassembled WGS sequence"/>
</dbReference>
<feature type="region of interest" description="Disordered" evidence="2">
    <location>
        <begin position="199"/>
        <end position="260"/>
    </location>
</feature>
<dbReference type="Pfam" id="PF01465">
    <property type="entry name" value="GRIP"/>
    <property type="match status" value="1"/>
</dbReference>
<dbReference type="EnsemblMetazoa" id="ACOM042480-RA">
    <property type="protein sequence ID" value="ACOM042480-PA.2"/>
    <property type="gene ID" value="ACOM042480"/>
</dbReference>